<evidence type="ECO:0000313" key="3">
    <source>
        <dbReference type="Proteomes" id="UP001160152"/>
    </source>
</evidence>
<dbReference type="RefSeq" id="WP_009682628.1">
    <property type="nucleotide sequence ID" value="NZ_JACGCY010000015.1"/>
</dbReference>
<dbReference type="EMBL" id="JAOCBV010000001">
    <property type="protein sequence ID" value="MDH0756799.1"/>
    <property type="molecule type" value="Genomic_DNA"/>
</dbReference>
<feature type="transmembrane region" description="Helical" evidence="1">
    <location>
        <begin position="20"/>
        <end position="40"/>
    </location>
</feature>
<accession>A0ABD4YBR9</accession>
<protein>
    <submittedName>
        <fullName evidence="2">Uncharacterized protein</fullName>
    </submittedName>
</protein>
<organism evidence="2 3">
    <name type="scientific">Pseudomonas juntendi</name>
    <dbReference type="NCBI Taxonomy" id="2666183"/>
    <lineage>
        <taxon>Bacteria</taxon>
        <taxon>Pseudomonadati</taxon>
        <taxon>Pseudomonadota</taxon>
        <taxon>Gammaproteobacteria</taxon>
        <taxon>Pseudomonadales</taxon>
        <taxon>Pseudomonadaceae</taxon>
        <taxon>Pseudomonas</taxon>
    </lineage>
</organism>
<keyword evidence="1" id="KW-0472">Membrane</keyword>
<dbReference type="AlphaFoldDB" id="A0ABD4YBR9"/>
<proteinExistence type="predicted"/>
<keyword evidence="1" id="KW-1133">Transmembrane helix</keyword>
<keyword evidence="1" id="KW-0812">Transmembrane</keyword>
<gene>
    <name evidence="2" type="ORF">N5C70_08720</name>
</gene>
<name>A0ABD4YBR9_9PSED</name>
<sequence>MSTESNLRPFWLNRYPLTRVMIALPLVPIMILGEAIKGLYCGLCDALADTCTLFQELWQTPTPC</sequence>
<dbReference type="Proteomes" id="UP001160152">
    <property type="component" value="Unassembled WGS sequence"/>
</dbReference>
<comment type="caution">
    <text evidence="2">The sequence shown here is derived from an EMBL/GenBank/DDBJ whole genome shotgun (WGS) entry which is preliminary data.</text>
</comment>
<reference evidence="2 3" key="1">
    <citation type="submission" date="2022-09" db="EMBL/GenBank/DDBJ databases">
        <title>Intensive care unit water sources are persistently colonized with multi-drug resistant bacteria and are the site of extensive horizontal gene transfer of antibiotic resistance genes.</title>
        <authorList>
            <person name="Diorio-Toth L."/>
        </authorList>
    </citation>
    <scope>NUCLEOTIDE SEQUENCE [LARGE SCALE GENOMIC DNA]</scope>
    <source>
        <strain evidence="2 3">GD03901</strain>
    </source>
</reference>
<evidence type="ECO:0000313" key="2">
    <source>
        <dbReference type="EMBL" id="MDH0756799.1"/>
    </source>
</evidence>
<evidence type="ECO:0000256" key="1">
    <source>
        <dbReference type="SAM" id="Phobius"/>
    </source>
</evidence>